<dbReference type="Pfam" id="PF01248">
    <property type="entry name" value="Ribosomal_L7Ae"/>
    <property type="match status" value="1"/>
</dbReference>
<name>A0A844FEG7_9FIRM</name>
<evidence type="ECO:0000313" key="3">
    <source>
        <dbReference type="Proteomes" id="UP000462760"/>
    </source>
</evidence>
<dbReference type="EMBL" id="VULR01000001">
    <property type="protein sequence ID" value="MSS42383.1"/>
    <property type="molecule type" value="Genomic_DNA"/>
</dbReference>
<dbReference type="AlphaFoldDB" id="A0A844FEG7"/>
<keyword evidence="2" id="KW-0687">Ribonucleoprotein</keyword>
<reference evidence="2 3" key="1">
    <citation type="submission" date="2019-08" db="EMBL/GenBank/DDBJ databases">
        <title>In-depth cultivation of the pig gut microbiome towards novel bacterial diversity and tailored functional studies.</title>
        <authorList>
            <person name="Wylensek D."/>
            <person name="Hitch T.C.A."/>
            <person name="Clavel T."/>
        </authorList>
    </citation>
    <scope>NUCLEOTIDE SEQUENCE [LARGE SCALE GENOMIC DNA]</scope>
    <source>
        <strain evidence="2 3">Med78-601-WT-4W-RMD-3</strain>
    </source>
</reference>
<dbReference type="RefSeq" id="WP_154481931.1">
    <property type="nucleotide sequence ID" value="NZ_VULR01000001.1"/>
</dbReference>
<evidence type="ECO:0000313" key="2">
    <source>
        <dbReference type="EMBL" id="MSS42383.1"/>
    </source>
</evidence>
<dbReference type="SUPFAM" id="SSF55315">
    <property type="entry name" value="L30e-like"/>
    <property type="match status" value="1"/>
</dbReference>
<dbReference type="InterPro" id="IPR004038">
    <property type="entry name" value="Ribosomal_eL8/eL30/eS12/Gad45"/>
</dbReference>
<evidence type="ECO:0000259" key="1">
    <source>
        <dbReference type="Pfam" id="PF01248"/>
    </source>
</evidence>
<feature type="domain" description="Ribosomal protein eL8/eL30/eS12/Gadd45" evidence="1">
    <location>
        <begin position="11"/>
        <end position="76"/>
    </location>
</feature>
<dbReference type="Proteomes" id="UP000462760">
    <property type="component" value="Unassembled WGS sequence"/>
</dbReference>
<keyword evidence="2" id="KW-0689">Ribosomal protein</keyword>
<proteinExistence type="predicted"/>
<protein>
    <submittedName>
        <fullName evidence="2">50S ribosomal protein L7ae-like protein</fullName>
    </submittedName>
</protein>
<dbReference type="Gene3D" id="3.30.1330.30">
    <property type="match status" value="1"/>
</dbReference>
<sequence>MLSKLNTESKIVGTKQVKRAILNESVNTVFIAKDAENKVIKDVEQLCEEKSVDIIYVDTMKELGNACGIEVSAASAALLK</sequence>
<accession>A0A844FEG7</accession>
<comment type="caution">
    <text evidence="2">The sequence shown here is derived from an EMBL/GenBank/DDBJ whole genome shotgun (WGS) entry which is preliminary data.</text>
</comment>
<dbReference type="OrthoDB" id="2353623at2"/>
<dbReference type="InterPro" id="IPR029064">
    <property type="entry name" value="Ribosomal_eL30-like_sf"/>
</dbReference>
<organism evidence="2 3">
    <name type="scientific">Anaerosalibacter bizertensis</name>
    <dbReference type="NCBI Taxonomy" id="932217"/>
    <lineage>
        <taxon>Bacteria</taxon>
        <taxon>Bacillati</taxon>
        <taxon>Bacillota</taxon>
        <taxon>Tissierellia</taxon>
        <taxon>Tissierellales</taxon>
        <taxon>Sporanaerobacteraceae</taxon>
        <taxon>Anaerosalibacter</taxon>
    </lineage>
</organism>
<dbReference type="GO" id="GO:0005840">
    <property type="term" value="C:ribosome"/>
    <property type="evidence" value="ECO:0007669"/>
    <property type="project" value="UniProtKB-KW"/>
</dbReference>
<gene>
    <name evidence="2" type="ORF">FYJ27_01340</name>
</gene>